<dbReference type="PANTHER" id="PTHR30365">
    <property type="entry name" value="CYTOCHROME D UBIQUINOL OXIDASE"/>
    <property type="match status" value="1"/>
</dbReference>
<gene>
    <name evidence="13" type="ORF">FLX08_05515</name>
</gene>
<feature type="transmembrane region" description="Helical" evidence="12">
    <location>
        <begin position="91"/>
        <end position="115"/>
    </location>
</feature>
<evidence type="ECO:0000256" key="8">
    <source>
        <dbReference type="ARBA" id="ARBA00022982"/>
    </source>
</evidence>
<feature type="transmembrane region" description="Helical" evidence="12">
    <location>
        <begin position="369"/>
        <end position="390"/>
    </location>
</feature>
<evidence type="ECO:0000313" key="13">
    <source>
        <dbReference type="EMBL" id="TQS23359.1"/>
    </source>
</evidence>
<reference evidence="13 14" key="1">
    <citation type="submission" date="2019-07" db="EMBL/GenBank/DDBJ databases">
        <title>Microbispora hainanensis DSM 45428.</title>
        <authorList>
            <person name="Thawai C."/>
        </authorList>
    </citation>
    <scope>NUCLEOTIDE SEQUENCE [LARGE SCALE GENOMIC DNA]</scope>
    <source>
        <strain evidence="13 14">DSM 45428</strain>
    </source>
</reference>
<proteinExistence type="inferred from homology"/>
<comment type="subcellular location">
    <subcellularLocation>
        <location evidence="1">Cell membrane</location>
        <topology evidence="1">Multi-pass membrane protein</topology>
    </subcellularLocation>
</comment>
<dbReference type="Pfam" id="PF01654">
    <property type="entry name" value="Cyt_bd_oxida_I"/>
    <property type="match status" value="2"/>
</dbReference>
<evidence type="ECO:0000256" key="10">
    <source>
        <dbReference type="ARBA" id="ARBA00023004"/>
    </source>
</evidence>
<keyword evidence="10" id="KW-0408">Iron</keyword>
<feature type="transmembrane region" description="Helical" evidence="12">
    <location>
        <begin position="180"/>
        <end position="205"/>
    </location>
</feature>
<organism evidence="13 14">
    <name type="scientific">Microbispora hainanensis</name>
    <dbReference type="NCBI Taxonomy" id="568844"/>
    <lineage>
        <taxon>Bacteria</taxon>
        <taxon>Bacillati</taxon>
        <taxon>Actinomycetota</taxon>
        <taxon>Actinomycetes</taxon>
        <taxon>Streptosporangiales</taxon>
        <taxon>Streptosporangiaceae</taxon>
        <taxon>Microbispora</taxon>
    </lineage>
</organism>
<keyword evidence="6 12" id="KW-0812">Transmembrane</keyword>
<dbReference type="GO" id="GO:0016682">
    <property type="term" value="F:oxidoreductase activity, acting on diphenols and related substances as donors, oxygen as acceptor"/>
    <property type="evidence" value="ECO:0007669"/>
    <property type="project" value="TreeGrafter"/>
</dbReference>
<evidence type="ECO:0000256" key="2">
    <source>
        <dbReference type="ARBA" id="ARBA00009819"/>
    </source>
</evidence>
<feature type="transmembrane region" description="Helical" evidence="12">
    <location>
        <begin position="127"/>
        <end position="150"/>
    </location>
</feature>
<dbReference type="GO" id="GO:0019646">
    <property type="term" value="P:aerobic electron transport chain"/>
    <property type="evidence" value="ECO:0007669"/>
    <property type="project" value="InterPro"/>
</dbReference>
<feature type="transmembrane region" description="Helical" evidence="12">
    <location>
        <begin position="321"/>
        <end position="340"/>
    </location>
</feature>
<dbReference type="AlphaFoldDB" id="A0A544Z2S1"/>
<evidence type="ECO:0000313" key="14">
    <source>
        <dbReference type="Proteomes" id="UP000316541"/>
    </source>
</evidence>
<comment type="caution">
    <text evidence="13">The sequence shown here is derived from an EMBL/GenBank/DDBJ whole genome shotgun (WGS) entry which is preliminary data.</text>
</comment>
<evidence type="ECO:0000256" key="6">
    <source>
        <dbReference type="ARBA" id="ARBA00022692"/>
    </source>
</evidence>
<dbReference type="GO" id="GO:0020037">
    <property type="term" value="F:heme binding"/>
    <property type="evidence" value="ECO:0007669"/>
    <property type="project" value="TreeGrafter"/>
</dbReference>
<keyword evidence="4" id="KW-1003">Cell membrane</keyword>
<dbReference type="Proteomes" id="UP000316541">
    <property type="component" value="Unassembled WGS sequence"/>
</dbReference>
<sequence length="418" mass="46184">MDTLLLARLQFATTTSFHFLFVTLSLGLVVLVAAMQTVYTITGKSVYARMTKFWGTLYVINYALGIVTGLVMEFQFGMNWSGLTQAAGNVFGAPLALETLVAFFVEATFLGMWIFGWNRLPKWVHLALIWLVAVAAYVSALWILAANAFLQHPVGYAARDGVVVLTDLKALLANISLTDAFLHVASAAALAGGMFLAGISSWHLIKRTSETEVFRRSLRWGVVAAPAGGYSIIHFGFLQEVAIEQYQPMKLAVMYQDPHRLELARQAMLQRFGQGDFAPPSWIAVPYQVMMNGAFVLTLTTSVCLLLLFRNWIARLRVPLYVLLAMAPLPLVLVVMGWIVREVGRQPWAVYGLLTTEQAASPIPPVLVLASYIGFTLVLGALVVLDYWLIVKFARRGPRHTPLGTTVAEPARDRLMAF</sequence>
<protein>
    <submittedName>
        <fullName evidence="13">Cytochrome ubiquinol oxidase subunit I</fullName>
    </submittedName>
</protein>
<name>A0A544Z2S1_9ACTN</name>
<keyword evidence="8" id="KW-0249">Electron transport</keyword>
<dbReference type="GO" id="GO:0046872">
    <property type="term" value="F:metal ion binding"/>
    <property type="evidence" value="ECO:0007669"/>
    <property type="project" value="UniProtKB-KW"/>
</dbReference>
<evidence type="ECO:0000256" key="3">
    <source>
        <dbReference type="ARBA" id="ARBA00022448"/>
    </source>
</evidence>
<comment type="similarity">
    <text evidence="2">Belongs to the cytochrome ubiquinol oxidase subunit 1 family.</text>
</comment>
<feature type="transmembrane region" description="Helical" evidence="12">
    <location>
        <begin position="20"/>
        <end position="41"/>
    </location>
</feature>
<evidence type="ECO:0000256" key="9">
    <source>
        <dbReference type="ARBA" id="ARBA00022989"/>
    </source>
</evidence>
<dbReference type="InterPro" id="IPR002585">
    <property type="entry name" value="Cyt-d_ubiquinol_oxidase_su_1"/>
</dbReference>
<dbReference type="PIRSF" id="PIRSF006446">
    <property type="entry name" value="Cyt_quinol_oxidase_1"/>
    <property type="match status" value="1"/>
</dbReference>
<dbReference type="GO" id="GO:0009055">
    <property type="term" value="F:electron transfer activity"/>
    <property type="evidence" value="ECO:0007669"/>
    <property type="project" value="InterPro"/>
</dbReference>
<evidence type="ECO:0000256" key="7">
    <source>
        <dbReference type="ARBA" id="ARBA00022723"/>
    </source>
</evidence>
<evidence type="ECO:0000256" key="5">
    <source>
        <dbReference type="ARBA" id="ARBA00022617"/>
    </source>
</evidence>
<feature type="transmembrane region" description="Helical" evidence="12">
    <location>
        <begin position="289"/>
        <end position="309"/>
    </location>
</feature>
<evidence type="ECO:0000256" key="11">
    <source>
        <dbReference type="ARBA" id="ARBA00023136"/>
    </source>
</evidence>
<keyword evidence="11 12" id="KW-0472">Membrane</keyword>
<feature type="transmembrane region" description="Helical" evidence="12">
    <location>
        <begin position="217"/>
        <end position="237"/>
    </location>
</feature>
<evidence type="ECO:0000256" key="1">
    <source>
        <dbReference type="ARBA" id="ARBA00004651"/>
    </source>
</evidence>
<dbReference type="GO" id="GO:0070069">
    <property type="term" value="C:cytochrome complex"/>
    <property type="evidence" value="ECO:0007669"/>
    <property type="project" value="InterPro"/>
</dbReference>
<keyword evidence="7" id="KW-0479">Metal-binding</keyword>
<evidence type="ECO:0000256" key="12">
    <source>
        <dbReference type="SAM" id="Phobius"/>
    </source>
</evidence>
<dbReference type="PANTHER" id="PTHR30365:SF15">
    <property type="entry name" value="CYTOCHROME BD UBIQUINOL OXIDASE SUBUNIT 1"/>
    <property type="match status" value="1"/>
</dbReference>
<accession>A0A544Z2S1</accession>
<keyword evidence="5" id="KW-0349">Heme</keyword>
<keyword evidence="9 12" id="KW-1133">Transmembrane helix</keyword>
<dbReference type="GO" id="GO:0005886">
    <property type="term" value="C:plasma membrane"/>
    <property type="evidence" value="ECO:0007669"/>
    <property type="project" value="UniProtKB-SubCell"/>
</dbReference>
<feature type="transmembrane region" description="Helical" evidence="12">
    <location>
        <begin position="53"/>
        <end position="71"/>
    </location>
</feature>
<keyword evidence="3" id="KW-0813">Transport</keyword>
<evidence type="ECO:0000256" key="4">
    <source>
        <dbReference type="ARBA" id="ARBA00022475"/>
    </source>
</evidence>
<dbReference type="EMBL" id="VIRM01000004">
    <property type="protein sequence ID" value="TQS23359.1"/>
    <property type="molecule type" value="Genomic_DNA"/>
</dbReference>